<accession>A0ABM7NR91</accession>
<dbReference type="GeneID" id="80557812"/>
<protein>
    <recommendedName>
        <fullName evidence="3">Ankyrin repeat protein</fullName>
    </recommendedName>
</protein>
<sequence length="135" mass="16090">MKEKDLLNNVLEYYKNNPQHLETLSSVIKGRYNVTCTNLDFVVHNIIHIANEYEIKLYKYSIAYFDVFCRGKKIILLYGENNKDKLLSSLAQLNFFKWAFKNNVIEYANTNCDQINQDKRQHLKNLKNQRKNTHN</sequence>
<dbReference type="Proteomes" id="UP001321479">
    <property type="component" value="Segment"/>
</dbReference>
<dbReference type="InterPro" id="IPR055621">
    <property type="entry name" value="DUF7197"/>
</dbReference>
<name>A0ABM7NR91_9VIRU</name>
<dbReference type="RefSeq" id="YP_010841215.1">
    <property type="nucleotide sequence ID" value="NC_079139.1"/>
</dbReference>
<evidence type="ECO:0000313" key="1">
    <source>
        <dbReference type="EMBL" id="BCS82607.1"/>
    </source>
</evidence>
<dbReference type="EMBL" id="AP024483">
    <property type="protein sequence ID" value="BCS82607.1"/>
    <property type="molecule type" value="Genomic_DNA"/>
</dbReference>
<keyword evidence="2" id="KW-1185">Reference proteome</keyword>
<evidence type="ECO:0000313" key="2">
    <source>
        <dbReference type="Proteomes" id="UP001321479"/>
    </source>
</evidence>
<reference evidence="1 2" key="1">
    <citation type="submission" date="2021-02" db="EMBL/GenBank/DDBJ databases">
        <title>Cotonvirus japonicus, which uses Golgi apparatus of host cells for its virion factory, phylogenetically links tailed tupanvirus and icosahedral mimivirus.</title>
        <authorList>
            <person name="Takahashi H."/>
            <person name="Fukaya S."/>
            <person name="Song C."/>
            <person name="Murata K."/>
            <person name="Takemura M."/>
        </authorList>
    </citation>
    <scope>NUCLEOTIDE SEQUENCE [LARGE SCALE GENOMIC DNA]</scope>
</reference>
<organism evidence="1 2">
    <name type="scientific">Cotonvirus japonicus</name>
    <dbReference type="NCBI Taxonomy" id="2811091"/>
    <lineage>
        <taxon>Viruses</taxon>
        <taxon>Varidnaviria</taxon>
        <taxon>Bamfordvirae</taxon>
        <taxon>Nucleocytoviricota</taxon>
        <taxon>Megaviricetes</taxon>
        <taxon>Imitervirales</taxon>
        <taxon>Mimiviridae</taxon>
        <taxon>Megamimivirinae</taxon>
        <taxon>Cotonvirus</taxon>
        <taxon>Cotonvirus japonicum</taxon>
    </lineage>
</organism>
<evidence type="ECO:0008006" key="3">
    <source>
        <dbReference type="Google" id="ProtNLM"/>
    </source>
</evidence>
<proteinExistence type="predicted"/>
<dbReference type="Pfam" id="PF23827">
    <property type="entry name" value="DUF7197"/>
    <property type="match status" value="1"/>
</dbReference>